<accession>A0ACC2GLV4</accession>
<evidence type="ECO:0000313" key="2">
    <source>
        <dbReference type="Proteomes" id="UP001157502"/>
    </source>
</evidence>
<sequence>MVEWGKWYMEEAYMGTSCSAGSAVATEGALCSPPLRVLQKNRAALPGNGRAAVEPRVPIWNTVGVAWQHKDTDVTGRPVTNPVGAQHSPPGEEGGGPIISRHLCQVRAGPLGGTRTPCCTHGG</sequence>
<organism evidence="1 2">
    <name type="scientific">Dallia pectoralis</name>
    <name type="common">Alaska blackfish</name>
    <dbReference type="NCBI Taxonomy" id="75939"/>
    <lineage>
        <taxon>Eukaryota</taxon>
        <taxon>Metazoa</taxon>
        <taxon>Chordata</taxon>
        <taxon>Craniata</taxon>
        <taxon>Vertebrata</taxon>
        <taxon>Euteleostomi</taxon>
        <taxon>Actinopterygii</taxon>
        <taxon>Neopterygii</taxon>
        <taxon>Teleostei</taxon>
        <taxon>Protacanthopterygii</taxon>
        <taxon>Esociformes</taxon>
        <taxon>Umbridae</taxon>
        <taxon>Dallia</taxon>
    </lineage>
</organism>
<protein>
    <submittedName>
        <fullName evidence="1">Uncharacterized protein</fullName>
    </submittedName>
</protein>
<comment type="caution">
    <text evidence="1">The sequence shown here is derived from an EMBL/GenBank/DDBJ whole genome shotgun (WGS) entry which is preliminary data.</text>
</comment>
<dbReference type="EMBL" id="CM055738">
    <property type="protein sequence ID" value="KAJ8004522.1"/>
    <property type="molecule type" value="Genomic_DNA"/>
</dbReference>
<proteinExistence type="predicted"/>
<evidence type="ECO:0000313" key="1">
    <source>
        <dbReference type="EMBL" id="KAJ8004522.1"/>
    </source>
</evidence>
<name>A0ACC2GLV4_DALPE</name>
<gene>
    <name evidence="1" type="ORF">DPEC_G00137150</name>
</gene>
<dbReference type="Proteomes" id="UP001157502">
    <property type="component" value="Chromosome 11"/>
</dbReference>
<reference evidence="1" key="1">
    <citation type="submission" date="2021-05" db="EMBL/GenBank/DDBJ databases">
        <authorList>
            <person name="Pan Q."/>
            <person name="Jouanno E."/>
            <person name="Zahm M."/>
            <person name="Klopp C."/>
            <person name="Cabau C."/>
            <person name="Louis A."/>
            <person name="Berthelot C."/>
            <person name="Parey E."/>
            <person name="Roest Crollius H."/>
            <person name="Montfort J."/>
            <person name="Robinson-Rechavi M."/>
            <person name="Bouchez O."/>
            <person name="Lampietro C."/>
            <person name="Lopez Roques C."/>
            <person name="Donnadieu C."/>
            <person name="Postlethwait J."/>
            <person name="Bobe J."/>
            <person name="Dillon D."/>
            <person name="Chandos A."/>
            <person name="von Hippel F."/>
            <person name="Guiguen Y."/>
        </authorList>
    </citation>
    <scope>NUCLEOTIDE SEQUENCE</scope>
    <source>
        <strain evidence="1">YG-Jan2019</strain>
    </source>
</reference>
<keyword evidence="2" id="KW-1185">Reference proteome</keyword>